<feature type="compositionally biased region" description="Basic and acidic residues" evidence="1">
    <location>
        <begin position="38"/>
        <end position="48"/>
    </location>
</feature>
<keyword evidence="2" id="KW-0472">Membrane</keyword>
<feature type="region of interest" description="Disordered" evidence="1">
    <location>
        <begin position="26"/>
        <end position="59"/>
    </location>
</feature>
<keyword evidence="2" id="KW-1133">Transmembrane helix</keyword>
<reference evidence="3 4" key="1">
    <citation type="submission" date="2019-06" db="EMBL/GenBank/DDBJ databases">
        <title>Sequencing the genomes of 1000 actinobacteria strains.</title>
        <authorList>
            <person name="Klenk H.-P."/>
        </authorList>
    </citation>
    <scope>NUCLEOTIDE SEQUENCE [LARGE SCALE GENOMIC DNA]</scope>
    <source>
        <strain evidence="3 4">DSM 45015</strain>
    </source>
</reference>
<dbReference type="EMBL" id="VFQC01000001">
    <property type="protein sequence ID" value="TQN30250.1"/>
    <property type="molecule type" value="Genomic_DNA"/>
</dbReference>
<evidence type="ECO:0000256" key="2">
    <source>
        <dbReference type="SAM" id="Phobius"/>
    </source>
</evidence>
<evidence type="ECO:0000256" key="1">
    <source>
        <dbReference type="SAM" id="MobiDB-lite"/>
    </source>
</evidence>
<keyword evidence="2" id="KW-0812">Transmembrane</keyword>
<evidence type="ECO:0000313" key="3">
    <source>
        <dbReference type="EMBL" id="TQN30250.1"/>
    </source>
</evidence>
<comment type="caution">
    <text evidence="3">The sequence shown here is derived from an EMBL/GenBank/DDBJ whole genome shotgun (WGS) entry which is preliminary data.</text>
</comment>
<evidence type="ECO:0000313" key="4">
    <source>
        <dbReference type="Proteomes" id="UP000317422"/>
    </source>
</evidence>
<accession>A0A543NES1</accession>
<sequence>MTHPHRPPSRSGWAVTACVLGMATTSPSSACSRWTRPARTDRCSRAADDPPATSGADGSWPCGDLARVRILPGQLRGADARRRRYASGVTRKSSCWRSSSATPERSSTRTRVRSSGSSAASMRSCTAVDCNPSAPGHLRPVAKVQATEATLVGQHANLQRQAPGEWSAMPASRWSHWIITVTALLAVTAAMASYPHMYGLAPRRRGSESTADRPRSFQYIHIVY</sequence>
<proteinExistence type="predicted"/>
<name>A0A543NES1_9ACTN</name>
<dbReference type="Proteomes" id="UP000317422">
    <property type="component" value="Unassembled WGS sequence"/>
</dbReference>
<feature type="region of interest" description="Disordered" evidence="1">
    <location>
        <begin position="96"/>
        <end position="120"/>
    </location>
</feature>
<gene>
    <name evidence="3" type="ORF">FHX37_0112</name>
</gene>
<feature type="transmembrane region" description="Helical" evidence="2">
    <location>
        <begin position="174"/>
        <end position="194"/>
    </location>
</feature>
<organism evidence="3 4">
    <name type="scientific">Haloactinospora alba</name>
    <dbReference type="NCBI Taxonomy" id="405555"/>
    <lineage>
        <taxon>Bacteria</taxon>
        <taxon>Bacillati</taxon>
        <taxon>Actinomycetota</taxon>
        <taxon>Actinomycetes</taxon>
        <taxon>Streptosporangiales</taxon>
        <taxon>Nocardiopsidaceae</taxon>
        <taxon>Haloactinospora</taxon>
    </lineage>
</organism>
<protein>
    <submittedName>
        <fullName evidence="3">Uncharacterized protein</fullName>
    </submittedName>
</protein>
<keyword evidence="4" id="KW-1185">Reference proteome</keyword>
<dbReference type="AlphaFoldDB" id="A0A543NES1"/>